<dbReference type="RefSeq" id="WP_114686618.1">
    <property type="nucleotide sequence ID" value="NZ_QQNB01000001.1"/>
</dbReference>
<comment type="caution">
    <text evidence="1">The sequence shown here is derived from an EMBL/GenBank/DDBJ whole genome shotgun (WGS) entry which is preliminary data.</text>
</comment>
<protein>
    <submittedName>
        <fullName evidence="1">Uncharacterized protein</fullName>
    </submittedName>
</protein>
<keyword evidence="2" id="KW-1185">Reference proteome</keyword>
<evidence type="ECO:0000313" key="1">
    <source>
        <dbReference type="EMBL" id="RDE07038.1"/>
    </source>
</evidence>
<dbReference type="Proteomes" id="UP000253918">
    <property type="component" value="Unassembled WGS sequence"/>
</dbReference>
<proteinExistence type="predicted"/>
<sequence>MLPILLLQAVATGNVPADLRAKTSAAIPCRTTTDKGEVVVCALRTADRYRLTFVQHEDGDPKHEAAFAERERLLARTTNCQEKRVLAYECGMAGVSAKATFGSSGTELRTLAP</sequence>
<gene>
    <name evidence="1" type="ORF">DVW87_05115</name>
</gene>
<dbReference type="EMBL" id="QQNB01000001">
    <property type="protein sequence ID" value="RDE07038.1"/>
    <property type="molecule type" value="Genomic_DNA"/>
</dbReference>
<reference evidence="1 2" key="1">
    <citation type="submission" date="2018-07" db="EMBL/GenBank/DDBJ databases">
        <title>a novel species of Sphingomonas isolated from the rhizosphere soil of Araceae plant.</title>
        <authorList>
            <person name="Zhiyong W."/>
            <person name="Qinglan Z."/>
            <person name="Zhiwei F."/>
            <person name="Ding X."/>
            <person name="Gejiao W."/>
            <person name="Shixue Z."/>
        </authorList>
    </citation>
    <scope>NUCLEOTIDE SEQUENCE [LARGE SCALE GENOMIC DNA]</scope>
    <source>
        <strain evidence="1 2">WZY 27</strain>
    </source>
</reference>
<dbReference type="AlphaFoldDB" id="A0A369VXJ0"/>
<accession>A0A369VXJ0</accession>
<name>A0A369VXJ0_9SPHN</name>
<organism evidence="1 2">
    <name type="scientific">Sphingomonas aracearum</name>
    <dbReference type="NCBI Taxonomy" id="2283317"/>
    <lineage>
        <taxon>Bacteria</taxon>
        <taxon>Pseudomonadati</taxon>
        <taxon>Pseudomonadota</taxon>
        <taxon>Alphaproteobacteria</taxon>
        <taxon>Sphingomonadales</taxon>
        <taxon>Sphingomonadaceae</taxon>
        <taxon>Sphingomonas</taxon>
    </lineage>
</organism>
<dbReference type="OrthoDB" id="7568822at2"/>
<evidence type="ECO:0000313" key="2">
    <source>
        <dbReference type="Proteomes" id="UP000253918"/>
    </source>
</evidence>